<comment type="caution">
    <text evidence="2">The sequence shown here is derived from an EMBL/GenBank/DDBJ whole genome shotgun (WGS) entry which is preliminary data.</text>
</comment>
<evidence type="ECO:0000313" key="3">
    <source>
        <dbReference type="Proteomes" id="UP000828390"/>
    </source>
</evidence>
<protein>
    <recommendedName>
        <fullName evidence="1">C2H2-type domain-containing protein</fullName>
    </recommendedName>
</protein>
<dbReference type="Gene3D" id="3.30.160.60">
    <property type="entry name" value="Classic Zinc Finger"/>
    <property type="match status" value="1"/>
</dbReference>
<reference evidence="2" key="2">
    <citation type="submission" date="2020-11" db="EMBL/GenBank/DDBJ databases">
        <authorList>
            <person name="McCartney M.A."/>
            <person name="Auch B."/>
            <person name="Kono T."/>
            <person name="Mallez S."/>
            <person name="Becker A."/>
            <person name="Gohl D.M."/>
            <person name="Silverstein K.A.T."/>
            <person name="Koren S."/>
            <person name="Bechman K.B."/>
            <person name="Herman A."/>
            <person name="Abrahante J.E."/>
            <person name="Garbe J."/>
        </authorList>
    </citation>
    <scope>NUCLEOTIDE SEQUENCE</scope>
    <source>
        <strain evidence="2">Duluth1</strain>
        <tissue evidence="2">Whole animal</tissue>
    </source>
</reference>
<feature type="domain" description="C2H2-type" evidence="1">
    <location>
        <begin position="45"/>
        <end position="70"/>
    </location>
</feature>
<dbReference type="SMART" id="SM00355">
    <property type="entry name" value="ZnF_C2H2"/>
    <property type="match status" value="2"/>
</dbReference>
<gene>
    <name evidence="2" type="ORF">DPMN_051669</name>
</gene>
<accession>A0A9D4CI97</accession>
<dbReference type="EMBL" id="JAIWYP010000012">
    <property type="protein sequence ID" value="KAH3725820.1"/>
    <property type="molecule type" value="Genomic_DNA"/>
</dbReference>
<organism evidence="2 3">
    <name type="scientific">Dreissena polymorpha</name>
    <name type="common">Zebra mussel</name>
    <name type="synonym">Mytilus polymorpha</name>
    <dbReference type="NCBI Taxonomy" id="45954"/>
    <lineage>
        <taxon>Eukaryota</taxon>
        <taxon>Metazoa</taxon>
        <taxon>Spiralia</taxon>
        <taxon>Lophotrochozoa</taxon>
        <taxon>Mollusca</taxon>
        <taxon>Bivalvia</taxon>
        <taxon>Autobranchia</taxon>
        <taxon>Heteroconchia</taxon>
        <taxon>Euheterodonta</taxon>
        <taxon>Imparidentia</taxon>
        <taxon>Neoheterodontei</taxon>
        <taxon>Myida</taxon>
        <taxon>Dreissenoidea</taxon>
        <taxon>Dreissenidae</taxon>
        <taxon>Dreissena</taxon>
    </lineage>
</organism>
<dbReference type="AlphaFoldDB" id="A0A9D4CI97"/>
<sequence length="210" mass="23995">MIPKVLAQQRPRRRYRCKSCGKTDRKGRLIGHILKHHVPMDQAPFSCGLCNFRCTDVADLTHHITWYKRHVDEAKRAGVVDLSQILRKAENPIEVHNLMDLEEADHEDDYEGIFDQDAEEVVLPDWLSQATGSLPSASAPVSAFTKVEKPVEINDISVARVPSHSPLFRAIQAPAPNLWHRKFPSRCRRTRIRQGTLQLHSLSLQRLEQS</sequence>
<evidence type="ECO:0000259" key="1">
    <source>
        <dbReference type="SMART" id="SM00355"/>
    </source>
</evidence>
<name>A0A9D4CI97_DREPO</name>
<reference evidence="2" key="1">
    <citation type="journal article" date="2019" name="bioRxiv">
        <title>The Genome of the Zebra Mussel, Dreissena polymorpha: A Resource for Invasive Species Research.</title>
        <authorList>
            <person name="McCartney M.A."/>
            <person name="Auch B."/>
            <person name="Kono T."/>
            <person name="Mallez S."/>
            <person name="Zhang Y."/>
            <person name="Obille A."/>
            <person name="Becker A."/>
            <person name="Abrahante J.E."/>
            <person name="Garbe J."/>
            <person name="Badalamenti J.P."/>
            <person name="Herman A."/>
            <person name="Mangelson H."/>
            <person name="Liachko I."/>
            <person name="Sullivan S."/>
            <person name="Sone E.D."/>
            <person name="Koren S."/>
            <person name="Silverstein K.A.T."/>
            <person name="Beckman K.B."/>
            <person name="Gohl D.M."/>
        </authorList>
    </citation>
    <scope>NUCLEOTIDE SEQUENCE</scope>
    <source>
        <strain evidence="2">Duluth1</strain>
        <tissue evidence="2">Whole animal</tissue>
    </source>
</reference>
<feature type="domain" description="C2H2-type" evidence="1">
    <location>
        <begin position="15"/>
        <end position="36"/>
    </location>
</feature>
<dbReference type="Proteomes" id="UP000828390">
    <property type="component" value="Unassembled WGS sequence"/>
</dbReference>
<proteinExistence type="predicted"/>
<evidence type="ECO:0000313" key="2">
    <source>
        <dbReference type="EMBL" id="KAH3725820.1"/>
    </source>
</evidence>
<keyword evidence="3" id="KW-1185">Reference proteome</keyword>
<dbReference type="InterPro" id="IPR013087">
    <property type="entry name" value="Znf_C2H2_type"/>
</dbReference>